<keyword evidence="1" id="KW-0472">Membrane</keyword>
<evidence type="ECO:0000313" key="3">
    <source>
        <dbReference type="Proteomes" id="UP001207918"/>
    </source>
</evidence>
<feature type="transmembrane region" description="Helical" evidence="1">
    <location>
        <begin position="77"/>
        <end position="98"/>
    </location>
</feature>
<reference evidence="2 3" key="1">
    <citation type="submission" date="2021-03" db="EMBL/GenBank/DDBJ databases">
        <title>Aliifodinibius sp. nov., a new bacterium isolated from saline soil.</title>
        <authorList>
            <person name="Galisteo C."/>
            <person name="De La Haba R."/>
            <person name="Sanchez-Porro C."/>
            <person name="Ventosa A."/>
        </authorList>
    </citation>
    <scope>NUCLEOTIDE SEQUENCE [LARGE SCALE GENOMIC DNA]</scope>
    <source>
        <strain evidence="2 3">1BSP15-2V2</strain>
    </source>
</reference>
<feature type="transmembrane region" description="Helical" evidence="1">
    <location>
        <begin position="53"/>
        <end position="71"/>
    </location>
</feature>
<proteinExistence type="predicted"/>
<dbReference type="RefSeq" id="WP_265764430.1">
    <property type="nucleotide sequence ID" value="NZ_JAGGJA010000002.1"/>
</dbReference>
<feature type="transmembrane region" description="Helical" evidence="1">
    <location>
        <begin position="20"/>
        <end position="41"/>
    </location>
</feature>
<keyword evidence="1" id="KW-0812">Transmembrane</keyword>
<feature type="transmembrane region" description="Helical" evidence="1">
    <location>
        <begin position="141"/>
        <end position="160"/>
    </location>
</feature>
<dbReference type="EMBL" id="JAGGJA010000002">
    <property type="protein sequence ID" value="MCW9705762.1"/>
    <property type="molecule type" value="Genomic_DNA"/>
</dbReference>
<comment type="caution">
    <text evidence="2">The sequence shown here is derived from an EMBL/GenBank/DDBJ whole genome shotgun (WGS) entry which is preliminary data.</text>
</comment>
<feature type="transmembrane region" description="Helical" evidence="1">
    <location>
        <begin position="167"/>
        <end position="187"/>
    </location>
</feature>
<sequence>MMELPFTTEEFLEVFETYNTAIWPAQIVAYLLGGLAIYLAFRPSARNDRGISLILASFWLWMGAIYHLTFFTSINTAAHGFGMIFIIQGLLFLGAGVWKDWLKFRLKWDAYGITGAILIIYAMLIYPIVGAQLGHGYPYAPMFGVAPCPATIFTFGMLLWTTQKISWWMLVIPGLWSVIGFTAAIKLGIREDTGLLVAGILGVGMLLLQKNPTSAT</sequence>
<organism evidence="2 3">
    <name type="scientific">Fodinibius salsisoli</name>
    <dbReference type="NCBI Taxonomy" id="2820877"/>
    <lineage>
        <taxon>Bacteria</taxon>
        <taxon>Pseudomonadati</taxon>
        <taxon>Balneolota</taxon>
        <taxon>Balneolia</taxon>
        <taxon>Balneolales</taxon>
        <taxon>Balneolaceae</taxon>
        <taxon>Fodinibius</taxon>
    </lineage>
</organism>
<dbReference type="Proteomes" id="UP001207918">
    <property type="component" value="Unassembled WGS sequence"/>
</dbReference>
<dbReference type="Pfam" id="PF19540">
    <property type="entry name" value="DUF6064"/>
    <property type="match status" value="1"/>
</dbReference>
<accession>A0ABT3PIL5</accession>
<gene>
    <name evidence="2" type="ORF">J6I44_02795</name>
</gene>
<dbReference type="InterPro" id="IPR045708">
    <property type="entry name" value="DUF6064"/>
</dbReference>
<keyword evidence="3" id="KW-1185">Reference proteome</keyword>
<protein>
    <submittedName>
        <fullName evidence="2">Uncharacterized protein</fullName>
    </submittedName>
</protein>
<feature type="transmembrane region" description="Helical" evidence="1">
    <location>
        <begin position="110"/>
        <end position="129"/>
    </location>
</feature>
<name>A0ABT3PIL5_9BACT</name>
<evidence type="ECO:0000313" key="2">
    <source>
        <dbReference type="EMBL" id="MCW9705762.1"/>
    </source>
</evidence>
<keyword evidence="1" id="KW-1133">Transmembrane helix</keyword>
<evidence type="ECO:0000256" key="1">
    <source>
        <dbReference type="SAM" id="Phobius"/>
    </source>
</evidence>